<evidence type="ECO:0000259" key="11">
    <source>
        <dbReference type="PROSITE" id="PS51352"/>
    </source>
</evidence>
<keyword evidence="6 9" id="KW-1015">Disulfide bond</keyword>
<dbReference type="Gene3D" id="3.40.30.10">
    <property type="entry name" value="Glutaredoxin"/>
    <property type="match status" value="1"/>
</dbReference>
<comment type="similarity">
    <text evidence="8 9">Belongs to the peroxiredoxin family. Prx6 subfamily.</text>
</comment>
<dbReference type="InterPro" id="IPR013766">
    <property type="entry name" value="Thioredoxin_domain"/>
</dbReference>
<dbReference type="InterPro" id="IPR036249">
    <property type="entry name" value="Thioredoxin-like_sf"/>
</dbReference>
<dbReference type="EC" id="1.11.1.24" evidence="9"/>
<dbReference type="GO" id="GO:0045454">
    <property type="term" value="P:cell redox homeostasis"/>
    <property type="evidence" value="ECO:0007669"/>
    <property type="project" value="TreeGrafter"/>
</dbReference>
<dbReference type="InterPro" id="IPR000866">
    <property type="entry name" value="AhpC/TSA"/>
</dbReference>
<evidence type="ECO:0000256" key="1">
    <source>
        <dbReference type="ARBA" id="ARBA00009796"/>
    </source>
</evidence>
<feature type="active site" description="Cysteine sulfenic acid (-SOH) intermediate; for peroxidase activity" evidence="10">
    <location>
        <position position="52"/>
    </location>
</feature>
<evidence type="ECO:0000256" key="3">
    <source>
        <dbReference type="ARBA" id="ARBA00022559"/>
    </source>
</evidence>
<dbReference type="GO" id="GO:0006979">
    <property type="term" value="P:response to oxidative stress"/>
    <property type="evidence" value="ECO:0007669"/>
    <property type="project" value="TreeGrafter"/>
</dbReference>
<comment type="catalytic activity">
    <reaction evidence="9">
        <text>a hydroperoxide + [thioredoxin]-dithiol = an alcohol + [thioredoxin]-disulfide + H2O</text>
        <dbReference type="Rhea" id="RHEA:62620"/>
        <dbReference type="Rhea" id="RHEA-COMP:10698"/>
        <dbReference type="Rhea" id="RHEA-COMP:10700"/>
        <dbReference type="ChEBI" id="CHEBI:15377"/>
        <dbReference type="ChEBI" id="CHEBI:29950"/>
        <dbReference type="ChEBI" id="CHEBI:30879"/>
        <dbReference type="ChEBI" id="CHEBI:35924"/>
        <dbReference type="ChEBI" id="CHEBI:50058"/>
        <dbReference type="EC" id="1.11.1.24"/>
    </reaction>
</comment>
<evidence type="ECO:0000256" key="9">
    <source>
        <dbReference type="HAMAP-Rule" id="MF_00401"/>
    </source>
</evidence>
<name>A0A511UY46_9BACI</name>
<evidence type="ECO:0000256" key="5">
    <source>
        <dbReference type="ARBA" id="ARBA00023002"/>
    </source>
</evidence>
<feature type="disulfide bond" description="Alternate" evidence="9">
    <location>
        <begin position="212"/>
        <end position="218"/>
    </location>
</feature>
<dbReference type="FunFam" id="3.30.1020.10:FF:000002">
    <property type="entry name" value="Peroxiredoxin"/>
    <property type="match status" value="1"/>
</dbReference>
<sequence>MIDNHIEKKPSIGDAFPKITVETTYGKKTLPDDYRGKWLILFSHPGDFTPVCTTEFVAFEQLYPKFRERQTELLGLSIDQVQPHMKWTEWIEQHLHIPITFPIIADPLGTVANKLGMIHSAQHTKTVRGVYIIDDKGIIRAIFFYPAEVGRNLHEIYRTLYALQTADQYHVALPADWPHNSIIGNKGMIPPPSDVQEKNKRIQQAEAGEINCFDWWFCYKDIGN</sequence>
<dbReference type="InterPro" id="IPR024706">
    <property type="entry name" value="Peroxiredoxin_AhpC-typ"/>
</dbReference>
<gene>
    <name evidence="12" type="ORF">CQU01_17840</name>
</gene>
<evidence type="ECO:0000256" key="7">
    <source>
        <dbReference type="ARBA" id="ARBA00023284"/>
    </source>
</evidence>
<dbReference type="Pfam" id="PF10417">
    <property type="entry name" value="1-cysPrx_C"/>
    <property type="match status" value="1"/>
</dbReference>
<comment type="subcellular location">
    <subcellularLocation>
        <location evidence="9">Cytoplasm</location>
    </subcellularLocation>
</comment>
<dbReference type="AlphaFoldDB" id="A0A511UY46"/>
<dbReference type="GO" id="GO:0042744">
    <property type="term" value="P:hydrogen peroxide catabolic process"/>
    <property type="evidence" value="ECO:0007669"/>
    <property type="project" value="TreeGrafter"/>
</dbReference>
<accession>A0A511UY46</accession>
<dbReference type="GO" id="GO:0033554">
    <property type="term" value="P:cellular response to stress"/>
    <property type="evidence" value="ECO:0007669"/>
    <property type="project" value="TreeGrafter"/>
</dbReference>
<comment type="miscellaneous">
    <text evidence="9">The active site is a conserved redox-active cysteine residue, the peroxidatic cysteine (C(P)), which makes the nucleophilic attack on the peroxide substrate. The peroxide oxidizes the C(P)-SH to cysteine sulfenic acid (C(P)-SOH), which then reacts with another cysteine residue, the resolving cysteine (C(R)), to form a disulfide bridge. The disulfide is subsequently reduced by an appropriate electron donor to complete the catalytic cycle. Although the primary sequence of this enzyme is similar to those of the 1-Cys Prx6 enzymes, its catalytic properties resemble those of the typical 2-Cys Prxs and C(R) is provided by the other dimeric subunit to form an intersubunit disulfide. The disulfide is subsequently reduced by thioredoxin.</text>
</comment>
<feature type="disulfide bond" description="Interchain (with Cys-52); in linked form" evidence="9">
    <location>
        <position position="218"/>
    </location>
</feature>
<dbReference type="OrthoDB" id="9812811at2"/>
<dbReference type="PANTHER" id="PTHR10681">
    <property type="entry name" value="THIOREDOXIN PEROXIDASE"/>
    <property type="match status" value="1"/>
</dbReference>
<proteinExistence type="inferred from homology"/>
<dbReference type="PANTHER" id="PTHR10681:SF121">
    <property type="entry name" value="ALKYL HYDROPEROXIDE REDUCTASE C"/>
    <property type="match status" value="1"/>
</dbReference>
<dbReference type="HAMAP" id="MF_00401">
    <property type="entry name" value="Peroxiredoxin"/>
    <property type="match status" value="1"/>
</dbReference>
<dbReference type="InterPro" id="IPR019479">
    <property type="entry name" value="Peroxiredoxin_C"/>
</dbReference>
<comment type="function">
    <text evidence="9">Thiol-specific peroxidase that catalyzes the reduction of hydrogen peroxide and organic hydroperoxides to water and alcohols, respectively. Plays a role in cell protection against oxidative stress by detoxifying peroxides.</text>
</comment>
<evidence type="ECO:0000256" key="2">
    <source>
        <dbReference type="ARBA" id="ARBA00022490"/>
    </source>
</evidence>
<organism evidence="12 13">
    <name type="scientific">Cerasibacillus quisquiliarum</name>
    <dbReference type="NCBI Taxonomy" id="227865"/>
    <lineage>
        <taxon>Bacteria</taxon>
        <taxon>Bacillati</taxon>
        <taxon>Bacillota</taxon>
        <taxon>Bacilli</taxon>
        <taxon>Bacillales</taxon>
        <taxon>Bacillaceae</taxon>
        <taxon>Cerasibacillus</taxon>
    </lineage>
</organism>
<evidence type="ECO:0000313" key="13">
    <source>
        <dbReference type="Proteomes" id="UP000321491"/>
    </source>
</evidence>
<dbReference type="Gene3D" id="3.30.1020.10">
    <property type="entry name" value="Antioxidant, Horf6, Chain A, domain2"/>
    <property type="match status" value="1"/>
</dbReference>
<dbReference type="PROSITE" id="PS51352">
    <property type="entry name" value="THIOREDOXIN_2"/>
    <property type="match status" value="1"/>
</dbReference>
<feature type="domain" description="Thioredoxin" evidence="11">
    <location>
        <begin position="10"/>
        <end position="165"/>
    </location>
</feature>
<evidence type="ECO:0000256" key="10">
    <source>
        <dbReference type="PIRSR" id="PIRSR000239-1"/>
    </source>
</evidence>
<dbReference type="SUPFAM" id="SSF52833">
    <property type="entry name" value="Thioredoxin-like"/>
    <property type="match status" value="1"/>
</dbReference>
<dbReference type="FunFam" id="3.40.30.10:FF:000011">
    <property type="entry name" value="Peroxiredoxin PRX1"/>
    <property type="match status" value="1"/>
</dbReference>
<dbReference type="Pfam" id="PF00578">
    <property type="entry name" value="AhpC-TSA"/>
    <property type="match status" value="1"/>
</dbReference>
<keyword evidence="5 9" id="KW-0560">Oxidoreductase</keyword>
<keyword evidence="7 9" id="KW-0676">Redox-active center</keyword>
<evidence type="ECO:0000256" key="4">
    <source>
        <dbReference type="ARBA" id="ARBA00022862"/>
    </source>
</evidence>
<dbReference type="GO" id="GO:0008379">
    <property type="term" value="F:thioredoxin peroxidase activity"/>
    <property type="evidence" value="ECO:0007669"/>
    <property type="project" value="TreeGrafter"/>
</dbReference>
<keyword evidence="2 9" id="KW-0963">Cytoplasm</keyword>
<comment type="similarity">
    <text evidence="1">Belongs to the peroxiredoxin family. AhpC/Prx1 subfamily.</text>
</comment>
<dbReference type="Proteomes" id="UP000321491">
    <property type="component" value="Unassembled WGS sequence"/>
</dbReference>
<comment type="subunit">
    <text evidence="9">Homodecamer. Pentamer of dimers that assemble into a ring structure.</text>
</comment>
<dbReference type="RefSeq" id="WP_146937838.1">
    <property type="nucleotide sequence ID" value="NZ_BJXW01000019.1"/>
</dbReference>
<dbReference type="GO" id="GO:0005829">
    <property type="term" value="C:cytosol"/>
    <property type="evidence" value="ECO:0007669"/>
    <property type="project" value="TreeGrafter"/>
</dbReference>
<keyword evidence="13" id="KW-1185">Reference proteome</keyword>
<feature type="binding site" evidence="9">
    <location>
        <position position="128"/>
    </location>
    <ligand>
        <name>substrate</name>
    </ligand>
</feature>
<reference evidence="12 13" key="1">
    <citation type="submission" date="2019-07" db="EMBL/GenBank/DDBJ databases">
        <title>Whole genome shotgun sequence of Cerasibacillus quisquiliarum NBRC 102429.</title>
        <authorList>
            <person name="Hosoyama A."/>
            <person name="Uohara A."/>
            <person name="Ohji S."/>
            <person name="Ichikawa N."/>
        </authorList>
    </citation>
    <scope>NUCLEOTIDE SEQUENCE [LARGE SCALE GENOMIC DNA]</scope>
    <source>
        <strain evidence="12 13">NBRC 102429</strain>
    </source>
</reference>
<protein>
    <recommendedName>
        <fullName evidence="9">Peroxiredoxin</fullName>
        <ecNumber evidence="9">1.11.1.24</ecNumber>
    </recommendedName>
    <alternativeName>
        <fullName evidence="9">Thioredoxin peroxidase</fullName>
    </alternativeName>
    <alternativeName>
        <fullName evidence="9">Thioredoxin-dependent peroxiredoxin</fullName>
    </alternativeName>
</protein>
<keyword evidence="3 9" id="KW-0575">Peroxidase</keyword>
<comment type="caution">
    <text evidence="12">The sequence shown here is derived from an EMBL/GenBank/DDBJ whole genome shotgun (WGS) entry which is preliminary data.</text>
</comment>
<dbReference type="NCBIfam" id="NF009668">
    <property type="entry name" value="PRK13189.1"/>
    <property type="match status" value="1"/>
</dbReference>
<feature type="active site" description="Cysteine sulfenic acid (-SOH) intermediate" evidence="9">
    <location>
        <position position="52"/>
    </location>
</feature>
<evidence type="ECO:0000256" key="8">
    <source>
        <dbReference type="ARBA" id="ARBA00025719"/>
    </source>
</evidence>
<evidence type="ECO:0000313" key="12">
    <source>
        <dbReference type="EMBL" id="GEN31546.1"/>
    </source>
</evidence>
<evidence type="ECO:0000256" key="6">
    <source>
        <dbReference type="ARBA" id="ARBA00023157"/>
    </source>
</evidence>
<keyword evidence="4 9" id="KW-0049">Antioxidant</keyword>
<feature type="disulfide bond" description="Interchain (with Cys-218); in linked form" evidence="9">
    <location>
        <position position="52"/>
    </location>
</feature>
<dbReference type="InterPro" id="IPR022915">
    <property type="entry name" value="Peroxiredoxin_TDXH"/>
</dbReference>
<dbReference type="PIRSF" id="PIRSF000239">
    <property type="entry name" value="AHPC"/>
    <property type="match status" value="1"/>
</dbReference>
<dbReference type="InterPro" id="IPR050217">
    <property type="entry name" value="Peroxiredoxin"/>
</dbReference>
<dbReference type="EMBL" id="BJXW01000019">
    <property type="protein sequence ID" value="GEN31546.1"/>
    <property type="molecule type" value="Genomic_DNA"/>
</dbReference>